<dbReference type="GO" id="GO:0005634">
    <property type="term" value="C:nucleus"/>
    <property type="evidence" value="ECO:0000318"/>
    <property type="project" value="GO_Central"/>
</dbReference>
<dbReference type="PROSITE" id="PS00292">
    <property type="entry name" value="CYCLINS"/>
    <property type="match status" value="1"/>
</dbReference>
<dbReference type="GO" id="GO:0005737">
    <property type="term" value="C:cytoplasm"/>
    <property type="evidence" value="ECO:0000318"/>
    <property type="project" value="GO_Central"/>
</dbReference>
<dbReference type="Reactome" id="R-CEL-69478">
    <property type="pathway name" value="G2/M DNA replication checkpoint"/>
</dbReference>
<dbReference type="Reactome" id="R-CEL-4419969">
    <property type="pathway name" value="Depolymerization of the Nuclear Lamina"/>
</dbReference>
<keyword evidence="1" id="KW-0132">Cell division</keyword>
<accession>Q9BLB5</accession>
<comment type="similarity">
    <text evidence="4">Belongs to the cyclin family.</text>
</comment>
<dbReference type="InterPro" id="IPR004367">
    <property type="entry name" value="Cyclin_C-dom"/>
</dbReference>
<evidence type="ECO:0000256" key="3">
    <source>
        <dbReference type="ARBA" id="ARBA00023306"/>
    </source>
</evidence>
<keyword evidence="3" id="KW-0131">Cell cycle</keyword>
<dbReference type="InterPro" id="IPR036915">
    <property type="entry name" value="Cyclin-like_sf"/>
</dbReference>
<dbReference type="CTD" id="171993"/>
<dbReference type="CDD" id="cd20507">
    <property type="entry name" value="CYCLIN_CCNB1-like_rpt1"/>
    <property type="match status" value="1"/>
</dbReference>
<keyword evidence="11" id="KW-1267">Proteomics identification</keyword>
<dbReference type="InterPro" id="IPR006671">
    <property type="entry name" value="Cyclin_N"/>
</dbReference>
<dbReference type="GO" id="GO:0001556">
    <property type="term" value="P:oocyte maturation"/>
    <property type="evidence" value="ECO:0000316"/>
    <property type="project" value="WormBase"/>
</dbReference>
<dbReference type="FunFam" id="1.10.472.10:FF:000229">
    <property type="entry name" value="CYclin B"/>
    <property type="match status" value="1"/>
</dbReference>
<evidence type="ECO:0000259" key="6">
    <source>
        <dbReference type="SMART" id="SM00385"/>
    </source>
</evidence>
<feature type="domain" description="Cyclin C-terminal" evidence="7">
    <location>
        <begin position="183"/>
        <end position="315"/>
    </location>
</feature>
<dbReference type="GO" id="GO:0051321">
    <property type="term" value="P:meiotic cell cycle"/>
    <property type="evidence" value="ECO:0000315"/>
    <property type="project" value="UniProtKB"/>
</dbReference>
<dbReference type="STRING" id="6239.H31G24.4.2"/>
<name>Q9BLB5_CAEEL</name>
<evidence type="ECO:0000256" key="2">
    <source>
        <dbReference type="ARBA" id="ARBA00023127"/>
    </source>
</evidence>
<dbReference type="OrthoDB" id="5590282at2759"/>
<dbReference type="Pfam" id="PF02984">
    <property type="entry name" value="Cyclin_C"/>
    <property type="match status" value="1"/>
</dbReference>
<dbReference type="PeptideAtlas" id="Q9BLB5"/>
<keyword evidence="2 4" id="KW-0195">Cyclin</keyword>
<feature type="compositionally biased region" description="Basic and acidic residues" evidence="5">
    <location>
        <begin position="13"/>
        <end position="25"/>
    </location>
</feature>
<dbReference type="GO" id="GO:0016538">
    <property type="term" value="F:cyclin-dependent protein serine/threonine kinase regulator activity"/>
    <property type="evidence" value="ECO:0000318"/>
    <property type="project" value="GO_Central"/>
</dbReference>
<evidence type="ECO:0000256" key="1">
    <source>
        <dbReference type="ARBA" id="ARBA00022618"/>
    </source>
</evidence>
<gene>
    <name evidence="8 10" type="primary">cyb-2.2</name>
    <name evidence="8" type="ORF">CELE_H31G24.4</name>
    <name evidence="10" type="ORF">H31G24.4</name>
</gene>
<dbReference type="GO" id="GO:0051301">
    <property type="term" value="P:cell division"/>
    <property type="evidence" value="ECO:0007669"/>
    <property type="project" value="UniProtKB-KW"/>
</dbReference>
<protein>
    <submittedName>
        <fullName evidence="8">Cyclin N-terminal domain-containing protein</fullName>
    </submittedName>
</protein>
<dbReference type="PhylomeDB" id="Q9BLB5"/>
<dbReference type="Reactome" id="R-CEL-8878166">
    <property type="pathway name" value="Transcriptional regulation by RUNX2"/>
</dbReference>
<dbReference type="SMART" id="SM01332">
    <property type="entry name" value="Cyclin_C"/>
    <property type="match status" value="1"/>
</dbReference>
<dbReference type="Bgee" id="WBGene00000867">
    <property type="expression patterns" value="Expressed in adult organism and 2 other cell types or tissues"/>
</dbReference>
<reference evidence="8 9" key="1">
    <citation type="journal article" date="1998" name="Science">
        <title>Genome sequence of the nematode C. elegans: a platform for investigating biology.</title>
        <authorList>
            <consortium name="The C. elegans sequencing consortium"/>
            <person name="Sulson J.E."/>
            <person name="Waterston R."/>
        </authorList>
    </citation>
    <scope>NUCLEOTIDE SEQUENCE [LARGE SCALE GENOMIC DNA]</scope>
    <source>
        <strain evidence="8 9">Bristol N2</strain>
    </source>
</reference>
<dbReference type="Reactome" id="R-CEL-2980767">
    <property type="pathway name" value="Activation of NIMA Kinases NEK9, NEK6, NEK7"/>
</dbReference>
<dbReference type="PANTHER" id="PTHR10177">
    <property type="entry name" value="CYCLINS"/>
    <property type="match status" value="1"/>
</dbReference>
<dbReference type="InterPro" id="IPR048258">
    <property type="entry name" value="Cyclins_cyclin-box"/>
</dbReference>
<evidence type="ECO:0000256" key="5">
    <source>
        <dbReference type="SAM" id="MobiDB-lite"/>
    </source>
</evidence>
<dbReference type="SMART" id="SM00385">
    <property type="entry name" value="CYCLIN"/>
    <property type="match status" value="1"/>
</dbReference>
<dbReference type="AGR" id="WB:WBGene00000867"/>
<dbReference type="UCSC" id="H31G24.4">
    <property type="organism name" value="c. elegans"/>
</dbReference>
<dbReference type="GeneID" id="171993"/>
<dbReference type="GO" id="GO:0008595">
    <property type="term" value="P:anterior/posterior axis specification, embryo"/>
    <property type="evidence" value="ECO:0000316"/>
    <property type="project" value="WormBase"/>
</dbReference>
<dbReference type="GO" id="GO:0000082">
    <property type="term" value="P:G1/S transition of mitotic cell cycle"/>
    <property type="evidence" value="ECO:0000318"/>
    <property type="project" value="GO_Central"/>
</dbReference>
<feature type="domain" description="Cyclin-like" evidence="6">
    <location>
        <begin position="90"/>
        <end position="174"/>
    </location>
</feature>
<dbReference type="HOGENOM" id="CLU_020695_2_0_1"/>
<dbReference type="eggNOG" id="KOG0653">
    <property type="taxonomic scope" value="Eukaryota"/>
</dbReference>
<dbReference type="FunCoup" id="Q9BLB5">
    <property type="interactions" value="389"/>
</dbReference>
<dbReference type="GO" id="GO:0005815">
    <property type="term" value="C:microtubule organizing center"/>
    <property type="evidence" value="ECO:0000318"/>
    <property type="project" value="GO_Central"/>
</dbReference>
<evidence type="ECO:0000259" key="7">
    <source>
        <dbReference type="SMART" id="SM01332"/>
    </source>
</evidence>
<feature type="region of interest" description="Disordered" evidence="5">
    <location>
        <begin position="13"/>
        <end position="38"/>
    </location>
</feature>
<dbReference type="InterPro" id="IPR039361">
    <property type="entry name" value="Cyclin"/>
</dbReference>
<evidence type="ECO:0000313" key="10">
    <source>
        <dbReference type="WormBase" id="H31G24.4"/>
    </source>
</evidence>
<dbReference type="PaxDb" id="6239-H31G24.4.2"/>
<dbReference type="Reactome" id="R-CEL-69273">
    <property type="pathway name" value="Cyclin A/B1/B2 associated events during G2/M transition"/>
</dbReference>
<dbReference type="KEGG" id="cel:CELE_H31G24.4"/>
<dbReference type="Pfam" id="PF00134">
    <property type="entry name" value="Cyclin_N"/>
    <property type="match status" value="1"/>
</dbReference>
<evidence type="ECO:0000256" key="4">
    <source>
        <dbReference type="RuleBase" id="RU000383"/>
    </source>
</evidence>
<dbReference type="OMA" id="ISMCISK"/>
<dbReference type="Reactome" id="R-CEL-2565942">
    <property type="pathway name" value="Regulation of PLK1 Activity at G2/M Transition"/>
</dbReference>
<dbReference type="Gene3D" id="1.10.472.10">
    <property type="entry name" value="Cyclin-like"/>
    <property type="match status" value="2"/>
</dbReference>
<sequence length="339" mass="38621">MLRATTSIRKITKNLEKRSSVKNQHENGSSTPVNTEGLAVGPRTKLEEEFNCMAEDIYNYLVHHEKKYVLDDSFINGGNVNSKMRRILVDWLVQVHLRFHLTPETLHLTIFVLDRIIVKNIVSKAEFQLLGVAALFVASKFEDIYLPDILEYELITENTFSKKQILAMEQTILNALNFDLSCPSSLVFLRYISKTLTENDVNPIDKETFYYVHNISKCLGELALLDSVMSTVPRSHVASASMIITLNIISVDGINPKTAASMIRKQFGASKQDIYDAISLLAQVAYKNFRHQKLCAIREKYQSSKFGRVSYLMTDEILEKIHRMGRNLEASEAETSEME</sequence>
<evidence type="ECO:0007829" key="11">
    <source>
        <dbReference type="PeptideAtlas" id="Q9BLB5"/>
    </source>
</evidence>
<dbReference type="AlphaFoldDB" id="Q9BLB5"/>
<dbReference type="InParanoid" id="Q9BLB5"/>
<evidence type="ECO:0000313" key="9">
    <source>
        <dbReference type="Proteomes" id="UP000001940"/>
    </source>
</evidence>
<dbReference type="Reactome" id="R-CEL-2500257">
    <property type="pathway name" value="Resolution of Sister Chromatid Cohesion"/>
</dbReference>
<dbReference type="SMR" id="Q9BLB5"/>
<evidence type="ECO:0000313" key="8">
    <source>
        <dbReference type="EMBL" id="CCD65547.1"/>
    </source>
</evidence>
<dbReference type="RefSeq" id="NP_491297.1">
    <property type="nucleotide sequence ID" value="NM_058896.6"/>
</dbReference>
<dbReference type="GO" id="GO:0000307">
    <property type="term" value="C:cyclin-dependent protein kinase holoenzyme complex"/>
    <property type="evidence" value="ECO:0000318"/>
    <property type="project" value="GO_Central"/>
</dbReference>
<dbReference type="Reactome" id="R-CEL-2299718">
    <property type="pathway name" value="Condensation of Prophase Chromosomes"/>
</dbReference>
<dbReference type="WormBase" id="H31G24.4">
    <property type="protein sequence ID" value="CE23835"/>
    <property type="gene ID" value="WBGene00000867"/>
    <property type="gene designation" value="cyb-2.2"/>
</dbReference>
<dbReference type="SUPFAM" id="SSF47954">
    <property type="entry name" value="Cyclin-like"/>
    <property type="match status" value="2"/>
</dbReference>
<dbReference type="Reactome" id="R-CEL-6804114">
    <property type="pathway name" value="TP53 Regulates Transcription of Genes Involved in G2 Cell Cycle Arrest"/>
</dbReference>
<dbReference type="EMBL" id="BX284601">
    <property type="protein sequence ID" value="CCD65547.1"/>
    <property type="molecule type" value="Genomic_DNA"/>
</dbReference>
<keyword evidence="9" id="KW-1185">Reference proteome</keyword>
<dbReference type="Proteomes" id="UP000001940">
    <property type="component" value="Chromosome I"/>
</dbReference>
<organism evidence="8 9">
    <name type="scientific">Caenorhabditis elegans</name>
    <dbReference type="NCBI Taxonomy" id="6239"/>
    <lineage>
        <taxon>Eukaryota</taxon>
        <taxon>Metazoa</taxon>
        <taxon>Ecdysozoa</taxon>
        <taxon>Nematoda</taxon>
        <taxon>Chromadorea</taxon>
        <taxon>Rhabditida</taxon>
        <taxon>Rhabditina</taxon>
        <taxon>Rhabditomorpha</taxon>
        <taxon>Rhabditoidea</taxon>
        <taxon>Rhabditidae</taxon>
        <taxon>Peloderinae</taxon>
        <taxon>Caenorhabditis</taxon>
    </lineage>
</organism>
<dbReference type="InterPro" id="IPR013763">
    <property type="entry name" value="Cyclin-like_dom"/>
</dbReference>
<proteinExistence type="evidence at protein level"/>